<evidence type="ECO:0000313" key="1">
    <source>
        <dbReference type="EMBL" id="EMG02110.1"/>
    </source>
</evidence>
<dbReference type="EMBL" id="AKWO02000004">
    <property type="protein sequence ID" value="EMG02110.1"/>
    <property type="molecule type" value="Genomic_DNA"/>
</dbReference>
<comment type="caution">
    <text evidence="1">The sequence shown here is derived from an EMBL/GenBank/DDBJ whole genome shotgun (WGS) entry which is preliminary data.</text>
</comment>
<name>M3HWY5_LEPBO</name>
<proteinExistence type="predicted"/>
<gene>
    <name evidence="1" type="ORF">LEP1GSC123_2707</name>
</gene>
<accession>M3HWY5</accession>
<dbReference type="AlphaFoldDB" id="M3HWY5"/>
<evidence type="ECO:0000313" key="2">
    <source>
        <dbReference type="Proteomes" id="UP000011783"/>
    </source>
</evidence>
<dbReference type="BioCyc" id="LBOR1193007:G11KN-3591-MONOMER"/>
<sequence length="138" mass="16202">MHSSKKKESEYKTPLLTNSVQKVYSRLLLEHMKMAPKTNGQFLQRYRSSHKIAPNPELSAFLVKINILTFETNFYGIFFIRSGFKFGCFLYNNVRLHQHLGLLLLISFVKRFDFCKSNFRTYRKLKSLASISARRNLG</sequence>
<dbReference type="Proteomes" id="UP000011783">
    <property type="component" value="Unassembled WGS sequence"/>
</dbReference>
<protein>
    <submittedName>
        <fullName evidence="1">Uncharacterized protein</fullName>
    </submittedName>
</protein>
<reference evidence="1 2" key="1">
    <citation type="submission" date="2013-01" db="EMBL/GenBank/DDBJ databases">
        <authorList>
            <person name="Harkins D.M."/>
            <person name="Durkin A.S."/>
            <person name="Brinkac L.M."/>
            <person name="Haft D.H."/>
            <person name="Selengut J.D."/>
            <person name="Sanka R."/>
            <person name="DePew J."/>
            <person name="Purushe J."/>
            <person name="Picardeau M."/>
            <person name="Werts C."/>
            <person name="Goarant C."/>
            <person name="Vinetz J.M."/>
            <person name="Sutton G.G."/>
            <person name="Nierman W.C."/>
            <person name="Fouts D.E."/>
        </authorList>
    </citation>
    <scope>NUCLEOTIDE SEQUENCE [LARGE SCALE GENOMIC DNA]</scope>
    <source>
        <strain evidence="1 2">200701203</strain>
    </source>
</reference>
<organism evidence="1 2">
    <name type="scientific">Leptospira borgpetersenii str. 200701203</name>
    <dbReference type="NCBI Taxonomy" id="1193007"/>
    <lineage>
        <taxon>Bacteria</taxon>
        <taxon>Pseudomonadati</taxon>
        <taxon>Spirochaetota</taxon>
        <taxon>Spirochaetia</taxon>
        <taxon>Leptospirales</taxon>
        <taxon>Leptospiraceae</taxon>
        <taxon>Leptospira</taxon>
    </lineage>
</organism>